<evidence type="ECO:0000313" key="3">
    <source>
        <dbReference type="Proteomes" id="UP000186601"/>
    </source>
</evidence>
<dbReference type="Proteomes" id="UP000186601">
    <property type="component" value="Unassembled WGS sequence"/>
</dbReference>
<feature type="transmembrane region" description="Helical" evidence="1">
    <location>
        <begin position="13"/>
        <end position="34"/>
    </location>
</feature>
<keyword evidence="1" id="KW-0472">Membrane</keyword>
<feature type="transmembrane region" description="Helical" evidence="1">
    <location>
        <begin position="46"/>
        <end position="67"/>
    </location>
</feature>
<accession>A0A2R6PNK3</accession>
<organism evidence="2 3">
    <name type="scientific">Hermanssonia centrifuga</name>
    <dbReference type="NCBI Taxonomy" id="98765"/>
    <lineage>
        <taxon>Eukaryota</taxon>
        <taxon>Fungi</taxon>
        <taxon>Dikarya</taxon>
        <taxon>Basidiomycota</taxon>
        <taxon>Agaricomycotina</taxon>
        <taxon>Agaricomycetes</taxon>
        <taxon>Polyporales</taxon>
        <taxon>Meruliaceae</taxon>
        <taxon>Hermanssonia</taxon>
    </lineage>
</organism>
<evidence type="ECO:0000256" key="1">
    <source>
        <dbReference type="SAM" id="Phobius"/>
    </source>
</evidence>
<keyword evidence="1" id="KW-1133">Transmembrane helix</keyword>
<dbReference type="OrthoDB" id="2666783at2759"/>
<dbReference type="STRING" id="98765.A0A2R6PNK3"/>
<evidence type="ECO:0000313" key="2">
    <source>
        <dbReference type="EMBL" id="PSR94094.1"/>
    </source>
</evidence>
<comment type="caution">
    <text evidence="2">The sequence shown here is derived from an EMBL/GenBank/DDBJ whole genome shotgun (WGS) entry which is preliminary data.</text>
</comment>
<name>A0A2R6PNK3_9APHY</name>
<feature type="transmembrane region" description="Helical" evidence="1">
    <location>
        <begin position="73"/>
        <end position="92"/>
    </location>
</feature>
<dbReference type="AlphaFoldDB" id="A0A2R6PNK3"/>
<dbReference type="EMBL" id="MLYV02000463">
    <property type="protein sequence ID" value="PSR94094.1"/>
    <property type="molecule type" value="Genomic_DNA"/>
</dbReference>
<sequence length="110" mass="12960">MEWWSVFFNIRKLIFAFIAVTSLLWAIAVSVYISREWHHFMIFQRILVLAVIGINGFSTLLLYLMYLAAPHRIVVVFRVWLDLARMLFLLLIHAGEQPTTSYVCWGNKLK</sequence>
<gene>
    <name evidence="2" type="ORF">PHLCEN_2v4522</name>
</gene>
<keyword evidence="1" id="KW-0812">Transmembrane</keyword>
<keyword evidence="3" id="KW-1185">Reference proteome</keyword>
<proteinExistence type="predicted"/>
<reference evidence="2 3" key="1">
    <citation type="submission" date="2018-02" db="EMBL/GenBank/DDBJ databases">
        <title>Genome sequence of the basidiomycete white-rot fungus Phlebia centrifuga.</title>
        <authorList>
            <person name="Granchi Z."/>
            <person name="Peng M."/>
            <person name="de Vries R.P."/>
            <person name="Hilden K."/>
            <person name="Makela M.R."/>
            <person name="Grigoriev I."/>
            <person name="Riley R."/>
        </authorList>
    </citation>
    <scope>NUCLEOTIDE SEQUENCE [LARGE SCALE GENOMIC DNA]</scope>
    <source>
        <strain evidence="2 3">FBCC195</strain>
    </source>
</reference>
<protein>
    <submittedName>
        <fullName evidence="2">Uncharacterized protein</fullName>
    </submittedName>
</protein>